<dbReference type="PROSITE" id="PS50082">
    <property type="entry name" value="WD_REPEATS_2"/>
    <property type="match status" value="2"/>
</dbReference>
<keyword evidence="6" id="KW-0206">Cytoskeleton</keyword>
<dbReference type="Gene3D" id="3.10.20.230">
    <property type="entry name" value="Doublecortin domain"/>
    <property type="match status" value="2"/>
</dbReference>
<dbReference type="PROSITE" id="PS50309">
    <property type="entry name" value="DC"/>
    <property type="match status" value="2"/>
</dbReference>
<dbReference type="SUPFAM" id="SSF50978">
    <property type="entry name" value="WD40 repeat-like"/>
    <property type="match status" value="1"/>
</dbReference>
<dbReference type="Pfam" id="PF23409">
    <property type="entry name" value="Beta-prop_EML"/>
    <property type="match status" value="1"/>
</dbReference>
<dbReference type="GO" id="GO:0000226">
    <property type="term" value="P:microtubule cytoskeleton organization"/>
    <property type="evidence" value="ECO:0007669"/>
    <property type="project" value="TreeGrafter"/>
</dbReference>
<evidence type="ECO:0000313" key="11">
    <source>
        <dbReference type="Proteomes" id="UP000494165"/>
    </source>
</evidence>
<dbReference type="Pfam" id="PF03451">
    <property type="entry name" value="HELP"/>
    <property type="match status" value="1"/>
</dbReference>
<dbReference type="EMBL" id="CADEPI010000030">
    <property type="protein sequence ID" value="CAB3367313.1"/>
    <property type="molecule type" value="Genomic_DNA"/>
</dbReference>
<evidence type="ECO:0000256" key="8">
    <source>
        <dbReference type="SAM" id="MobiDB-lite"/>
    </source>
</evidence>
<dbReference type="SUPFAM" id="SSF89837">
    <property type="entry name" value="Doublecortin (DC)"/>
    <property type="match status" value="2"/>
</dbReference>
<keyword evidence="5" id="KW-0677">Repeat</keyword>
<dbReference type="PROSITE" id="PS50294">
    <property type="entry name" value="WD_REPEATS_REGION"/>
    <property type="match status" value="1"/>
</dbReference>
<dbReference type="GO" id="GO:0008017">
    <property type="term" value="F:microtubule binding"/>
    <property type="evidence" value="ECO:0007669"/>
    <property type="project" value="TreeGrafter"/>
</dbReference>
<dbReference type="Gene3D" id="2.130.10.10">
    <property type="entry name" value="YVTN repeat-like/Quinoprotein amine dehydrogenase"/>
    <property type="match status" value="2"/>
</dbReference>
<dbReference type="InterPro" id="IPR036572">
    <property type="entry name" value="Doublecortin_dom_sf"/>
</dbReference>
<evidence type="ECO:0000256" key="3">
    <source>
        <dbReference type="ARBA" id="ARBA00022490"/>
    </source>
</evidence>
<dbReference type="SUPFAM" id="SSF50998">
    <property type="entry name" value="Quinoprotein alcohol dehydrogenase-like"/>
    <property type="match status" value="1"/>
</dbReference>
<organism evidence="10 11">
    <name type="scientific">Cloeon dipterum</name>
    <dbReference type="NCBI Taxonomy" id="197152"/>
    <lineage>
        <taxon>Eukaryota</taxon>
        <taxon>Metazoa</taxon>
        <taxon>Ecdysozoa</taxon>
        <taxon>Arthropoda</taxon>
        <taxon>Hexapoda</taxon>
        <taxon>Insecta</taxon>
        <taxon>Pterygota</taxon>
        <taxon>Palaeoptera</taxon>
        <taxon>Ephemeroptera</taxon>
        <taxon>Pisciforma</taxon>
        <taxon>Baetidae</taxon>
        <taxon>Cloeon</taxon>
    </lineage>
</organism>
<dbReference type="InterPro" id="IPR003533">
    <property type="entry name" value="Doublecortin_dom"/>
</dbReference>
<dbReference type="InterPro" id="IPR050630">
    <property type="entry name" value="WD_repeat_EMAP"/>
</dbReference>
<feature type="region of interest" description="Disordered" evidence="8">
    <location>
        <begin position="343"/>
        <end position="382"/>
    </location>
</feature>
<dbReference type="AlphaFoldDB" id="A0A8S1C9H1"/>
<feature type="compositionally biased region" description="Low complexity" evidence="8">
    <location>
        <begin position="18"/>
        <end position="45"/>
    </location>
</feature>
<evidence type="ECO:0000256" key="4">
    <source>
        <dbReference type="ARBA" id="ARBA00022574"/>
    </source>
</evidence>
<evidence type="ECO:0000256" key="7">
    <source>
        <dbReference type="PROSITE-ProRule" id="PRU00221"/>
    </source>
</evidence>
<dbReference type="InterPro" id="IPR001680">
    <property type="entry name" value="WD40_rpt"/>
</dbReference>
<dbReference type="GO" id="GO:0072686">
    <property type="term" value="C:mitotic spindle"/>
    <property type="evidence" value="ECO:0007669"/>
    <property type="project" value="TreeGrafter"/>
</dbReference>
<dbReference type="InterPro" id="IPR055442">
    <property type="entry name" value="Beta-prop_EML-like_2nd"/>
</dbReference>
<feature type="region of interest" description="Disordered" evidence="8">
    <location>
        <begin position="1"/>
        <end position="99"/>
    </location>
</feature>
<dbReference type="InterPro" id="IPR015943">
    <property type="entry name" value="WD40/YVTN_repeat-like_dom_sf"/>
</dbReference>
<evidence type="ECO:0000313" key="10">
    <source>
        <dbReference type="EMBL" id="CAB3367313.1"/>
    </source>
</evidence>
<dbReference type="FunFam" id="3.10.20.230:FF:000009">
    <property type="entry name" value="Echinoderm microtubule-associated protein-like CG42247"/>
    <property type="match status" value="1"/>
</dbReference>
<dbReference type="FunFam" id="2.130.10.10:FF:000477">
    <property type="entry name" value="Echinoderm microtubule-associated protein-like CG42247"/>
    <property type="match status" value="1"/>
</dbReference>
<proteinExistence type="inferred from homology"/>
<dbReference type="Pfam" id="PF03607">
    <property type="entry name" value="DCX"/>
    <property type="match status" value="1"/>
</dbReference>
<dbReference type="FunFam" id="3.10.20.230:FF:000018">
    <property type="entry name" value="Echinoderm microtubule-associated protein-like CG42247"/>
    <property type="match status" value="1"/>
</dbReference>
<feature type="domain" description="Doublecortin" evidence="9">
    <location>
        <begin position="241"/>
        <end position="303"/>
    </location>
</feature>
<dbReference type="Pfam" id="PF23414">
    <property type="entry name" value="Beta-prop_EML_2"/>
    <property type="match status" value="1"/>
</dbReference>
<dbReference type="PANTHER" id="PTHR13720:SF55">
    <property type="entry name" value="ECHINODERM MICROTUBULE-ASSOCIATED PROTEIN-LIKE CG42247"/>
    <property type="match status" value="1"/>
</dbReference>
<dbReference type="InterPro" id="IPR005108">
    <property type="entry name" value="HELP"/>
</dbReference>
<dbReference type="PANTHER" id="PTHR13720">
    <property type="entry name" value="WD-40 REPEAT PROTEIN"/>
    <property type="match status" value="1"/>
</dbReference>
<evidence type="ECO:0000256" key="5">
    <source>
        <dbReference type="ARBA" id="ARBA00022737"/>
    </source>
</evidence>
<accession>A0A8S1C9H1</accession>
<evidence type="ECO:0000256" key="2">
    <source>
        <dbReference type="ARBA" id="ARBA00006489"/>
    </source>
</evidence>
<name>A0A8S1C9H1_9INSE</name>
<feature type="repeat" description="WD" evidence="7">
    <location>
        <begin position="742"/>
        <end position="773"/>
    </location>
</feature>
<dbReference type="InterPro" id="IPR055439">
    <property type="entry name" value="Beta-prop_EML_1st"/>
</dbReference>
<evidence type="ECO:0000259" key="9">
    <source>
        <dbReference type="PROSITE" id="PS50309"/>
    </source>
</evidence>
<evidence type="ECO:0000256" key="1">
    <source>
        <dbReference type="ARBA" id="ARBA00004245"/>
    </source>
</evidence>
<dbReference type="GO" id="GO:0035556">
    <property type="term" value="P:intracellular signal transduction"/>
    <property type="evidence" value="ECO:0007669"/>
    <property type="project" value="InterPro"/>
</dbReference>
<dbReference type="InterPro" id="IPR011047">
    <property type="entry name" value="Quinoprotein_ADH-like_sf"/>
</dbReference>
<keyword evidence="3" id="KW-0963">Cytoplasm</keyword>
<comment type="caution">
    <text evidence="10">The sequence shown here is derived from an EMBL/GenBank/DDBJ whole genome shotgun (WGS) entry which is preliminary data.</text>
</comment>
<evidence type="ECO:0000256" key="6">
    <source>
        <dbReference type="ARBA" id="ARBA00023212"/>
    </source>
</evidence>
<dbReference type="Proteomes" id="UP000494165">
    <property type="component" value="Unassembled WGS sequence"/>
</dbReference>
<keyword evidence="4 7" id="KW-0853">WD repeat</keyword>
<reference evidence="10 11" key="1">
    <citation type="submission" date="2020-04" db="EMBL/GenBank/DDBJ databases">
        <authorList>
            <person name="Alioto T."/>
            <person name="Alioto T."/>
            <person name="Gomez Garrido J."/>
        </authorList>
    </citation>
    <scope>NUCLEOTIDE SEQUENCE [LARGE SCALE GENOMIC DNA]</scope>
</reference>
<feature type="domain" description="Doublecortin" evidence="9">
    <location>
        <begin position="110"/>
        <end position="192"/>
    </location>
</feature>
<comment type="subcellular location">
    <subcellularLocation>
        <location evidence="1">Cytoplasm</location>
        <location evidence="1">Cytoskeleton</location>
    </subcellularLocation>
</comment>
<gene>
    <name evidence="10" type="ORF">CLODIP_2_CD00293</name>
</gene>
<dbReference type="SMART" id="SM00537">
    <property type="entry name" value="DCX"/>
    <property type="match status" value="2"/>
</dbReference>
<sequence length="1019" mass="113053">MSDASPQEPGADEAEPTASSSPRKAAVARAKSAVDLAASAAANSDSEPEAGDAGPDESRTTYWGYTKSRMDDDPPVQFPGKAAGKEASEAPPPAASAKRPVNNLSYWRARKVIFYKNGDPYFPGVEFRFKPTRDILSMESLLDKVSLRIDLPSGARYIFSTAGDRLTSLEQLEDGGSYVVSSYKIFKAAPYGKKKAGNFYSTPNSPEMAKPMIAVGHGNWRSNKKSMNSSVPNAGAKGSSGRIIRIVNGHDHSVQCRVLLNLRTTQPFEEVLDDLGQVLKMGGAKRMFTLGGQEVRSFSQLRNEYAEVDTFYLNNSSRRSRTPSGGPTMTGSNMYLYDEYDPPPRKPALSARNPTRQRVLSEPDLRHSSMGNHDSSIDYDVTEVGSGKEPARVVIKGNKKVFFPPMHQKIFDPTPPDKRMQLSWVYGYRGFDSKKNLWVLPSGEIMYYVAAVAVLYDKDEESQRHYTGHTEDIVCMDLHPSREMVASGQKAGRNRKTQAHVRIWSPETLLTLYVFGMGEFSVEVSAVAFSQLNGGSYALAVDGGRERILSVWQWQWGHLLGKVATLQDELSGAQFHPLDDNLVITYGKSHLAFWTRRKDGFFERTDLIKPPSPTNIVCLQFEPDGDVVTADSDGFITIYSIDSEGSYFVRLEFEAHARGIGSLVMLSEGTLLSGGEKDRRLVAWDSMQNYKKIAETKLLESAGGIRTIYPQRPGRNDGNVYIGTIKNNILEGSLQRRFNQLVFGHHKLLVGLATHPDEEMFATAGQDKCIALWRRNGLIWSTQTQMECVSICFHPDGGVLAAGTGDGHLLVINSENGNPISRFRVCGSSLNCVAFSPIGDIIAIGSQNGSVYLFRVSRDGFSYKKYNKIKGNYPLACMDWSVDSNYLQTVTTEFDLIYWDVKTMTCGKSPTAMKDVKWFTQTCTLGYSMAGIWNNRFYPMRNTISTSHRSSNHDMLIVGDTDGHLRLFRYPCISPRAEYNEVKGQSNTLTTARFFSLDQSVVTVGGSDASLMLWDLVEE</sequence>
<protein>
    <recommendedName>
        <fullName evidence="9">Doublecortin domain-containing protein</fullName>
    </recommendedName>
</protein>
<dbReference type="InterPro" id="IPR036322">
    <property type="entry name" value="WD40_repeat_dom_sf"/>
</dbReference>
<feature type="repeat" description="WD" evidence="7">
    <location>
        <begin position="982"/>
        <end position="1019"/>
    </location>
</feature>
<keyword evidence="11" id="KW-1185">Reference proteome</keyword>
<comment type="similarity">
    <text evidence="2">Belongs to the WD repeat EMAP family.</text>
</comment>
<dbReference type="OrthoDB" id="47802at2759"/>
<dbReference type="SMART" id="SM00320">
    <property type="entry name" value="WD40"/>
    <property type="match status" value="9"/>
</dbReference>